<reference evidence="2 3" key="1">
    <citation type="journal article" date="2017" name="Environ. Microbiol.">
        <title>Decay of the glycolytic pathway and adaptation to intranuclear parasitism within Enterocytozoonidae microsporidia.</title>
        <authorList>
            <person name="Wiredu Boakye D."/>
            <person name="Jaroenlak P."/>
            <person name="Prachumwat A."/>
            <person name="Williams T.A."/>
            <person name="Bateman K.S."/>
            <person name="Itsathitphaisarn O."/>
            <person name="Sritunyalucksana K."/>
            <person name="Paszkiewicz K.H."/>
            <person name="Moore K.A."/>
            <person name="Stentiford G.D."/>
            <person name="Williams B.A."/>
        </authorList>
    </citation>
    <scope>NUCLEOTIDE SEQUENCE [LARGE SCALE GENOMIC DNA]</scope>
    <source>
        <strain evidence="3">canceri</strain>
    </source>
</reference>
<dbReference type="InterPro" id="IPR002492">
    <property type="entry name" value="Transposase_Tc1-like"/>
</dbReference>
<dbReference type="VEuPathDB" id="MicrosporidiaDB:A0H76_706"/>
<name>A0A1X0QIE3_9MICR</name>
<dbReference type="SUPFAM" id="SSF46689">
    <property type="entry name" value="Homeodomain-like"/>
    <property type="match status" value="1"/>
</dbReference>
<comment type="caution">
    <text evidence="2">The sequence shown here is derived from an EMBL/GenBank/DDBJ whole genome shotgun (WGS) entry which is preliminary data.</text>
</comment>
<dbReference type="Proteomes" id="UP000192501">
    <property type="component" value="Unassembled WGS sequence"/>
</dbReference>
<feature type="domain" description="Transposase Tc1-like" evidence="1">
    <location>
        <begin position="67"/>
        <end position="136"/>
    </location>
</feature>
<dbReference type="VEuPathDB" id="MicrosporidiaDB:HERIO_2541"/>
<dbReference type="AlphaFoldDB" id="A0A1X0QIE3"/>
<dbReference type="GO" id="GO:0006313">
    <property type="term" value="P:DNA transposition"/>
    <property type="evidence" value="ECO:0007669"/>
    <property type="project" value="InterPro"/>
</dbReference>
<accession>A0A1X0QIE3</accession>
<dbReference type="Gene3D" id="1.10.10.60">
    <property type="entry name" value="Homeodomain-like"/>
    <property type="match status" value="1"/>
</dbReference>
<dbReference type="GO" id="GO:0003677">
    <property type="term" value="F:DNA binding"/>
    <property type="evidence" value="ECO:0007669"/>
    <property type="project" value="InterPro"/>
</dbReference>
<evidence type="ECO:0000313" key="2">
    <source>
        <dbReference type="EMBL" id="ORD99529.1"/>
    </source>
</evidence>
<evidence type="ECO:0000259" key="1">
    <source>
        <dbReference type="Pfam" id="PF01498"/>
    </source>
</evidence>
<evidence type="ECO:0000313" key="3">
    <source>
        <dbReference type="Proteomes" id="UP000192501"/>
    </source>
</evidence>
<organism evidence="2 3">
    <name type="scientific">Hepatospora eriocheir</name>
    <dbReference type="NCBI Taxonomy" id="1081669"/>
    <lineage>
        <taxon>Eukaryota</taxon>
        <taxon>Fungi</taxon>
        <taxon>Fungi incertae sedis</taxon>
        <taxon>Microsporidia</taxon>
        <taxon>Hepatosporidae</taxon>
        <taxon>Hepatospora</taxon>
    </lineage>
</organism>
<dbReference type="Pfam" id="PF01498">
    <property type="entry name" value="HTH_Tnp_Tc3_2"/>
    <property type="match status" value="1"/>
</dbReference>
<dbReference type="InterPro" id="IPR009057">
    <property type="entry name" value="Homeodomain-like_sf"/>
</dbReference>
<proteinExistence type="predicted"/>
<sequence>MTKKINNYVKVLIEDDLKIGMSQREIAIKRGVSKSFVNKINIKLQKNIPIGRKYGSGRKSLLNDELKRELFLIYDKNHKESCVKIAQKFADKLKINISRQTISRILTQFGLITAKPAKKPLLRLVNIKKRLLLSEKFLGISNETLKTIIFTDECKFNLFTVMELSISGIF</sequence>
<protein>
    <recommendedName>
        <fullName evidence="1">Transposase Tc1-like domain-containing protein</fullName>
    </recommendedName>
</protein>
<dbReference type="EMBL" id="LTAI01000173">
    <property type="protein sequence ID" value="ORD99529.1"/>
    <property type="molecule type" value="Genomic_DNA"/>
</dbReference>
<dbReference type="GO" id="GO:0015074">
    <property type="term" value="P:DNA integration"/>
    <property type="evidence" value="ECO:0007669"/>
    <property type="project" value="InterPro"/>
</dbReference>
<gene>
    <name evidence="2" type="ORF">A0H76_706</name>
</gene>